<dbReference type="InterPro" id="IPR029295">
    <property type="entry name" value="SnAC"/>
</dbReference>
<evidence type="ECO:0000259" key="2">
    <source>
        <dbReference type="SMART" id="SM01314"/>
    </source>
</evidence>
<evidence type="ECO:0000313" key="3">
    <source>
        <dbReference type="EMBL" id="CAF1550869.1"/>
    </source>
</evidence>
<feature type="compositionally biased region" description="Acidic residues" evidence="1">
    <location>
        <begin position="122"/>
        <end position="131"/>
    </location>
</feature>
<dbReference type="SMART" id="SM01314">
    <property type="entry name" value="SnAC"/>
    <property type="match status" value="1"/>
</dbReference>
<name>A0A815WQU1_9BILA</name>
<evidence type="ECO:0000313" key="4">
    <source>
        <dbReference type="Proteomes" id="UP000663845"/>
    </source>
</evidence>
<dbReference type="Proteomes" id="UP000663845">
    <property type="component" value="Unassembled WGS sequence"/>
</dbReference>
<dbReference type="EMBL" id="CAJNOG010005399">
    <property type="protein sequence ID" value="CAF1550869.1"/>
    <property type="molecule type" value="Genomic_DNA"/>
</dbReference>
<accession>A0A815WQU1</accession>
<gene>
    <name evidence="3" type="ORF">JYZ213_LOCUS46296</name>
</gene>
<comment type="caution">
    <text evidence="3">The sequence shown here is derived from an EMBL/GenBank/DDBJ whole genome shotgun (WGS) entry which is preliminary data.</text>
</comment>
<proteinExistence type="predicted"/>
<protein>
    <recommendedName>
        <fullName evidence="2">Snf2 ATP coupling domain-containing protein</fullName>
    </recommendedName>
</protein>
<organism evidence="3 4">
    <name type="scientific">Adineta steineri</name>
    <dbReference type="NCBI Taxonomy" id="433720"/>
    <lineage>
        <taxon>Eukaryota</taxon>
        <taxon>Metazoa</taxon>
        <taxon>Spiralia</taxon>
        <taxon>Gnathifera</taxon>
        <taxon>Rotifera</taxon>
        <taxon>Eurotatoria</taxon>
        <taxon>Bdelloidea</taxon>
        <taxon>Adinetida</taxon>
        <taxon>Adinetidae</taxon>
        <taxon>Adineta</taxon>
    </lineage>
</organism>
<feature type="domain" description="Snf2 ATP coupling" evidence="2">
    <location>
        <begin position="139"/>
        <end position="190"/>
    </location>
</feature>
<dbReference type="AlphaFoldDB" id="A0A815WQU1"/>
<dbReference type="GO" id="GO:0042393">
    <property type="term" value="F:histone binding"/>
    <property type="evidence" value="ECO:0007669"/>
    <property type="project" value="InterPro"/>
</dbReference>
<dbReference type="Pfam" id="PF14619">
    <property type="entry name" value="SnAC"/>
    <property type="match status" value="1"/>
</dbReference>
<feature type="region of interest" description="Disordered" evidence="1">
    <location>
        <begin position="167"/>
        <end position="190"/>
    </location>
</feature>
<sequence length="190" mass="21377">MIARTEGEFNLFNRMDVARREYESLNGVGSGGDGATERRSWKLSDLGPTEPSSVVRPNTPRVKRKKESDNEDSTDPSNKTPSKENKMTTGFVDQSDDEGTRGGEETTTTTTTNDEITPSPLEDLEDEEDVDFSQATPSVHRKMKINRLITEDELPAWLKNDVDEVEKTLVSDEDMGKGRRQRKDVDYSDN</sequence>
<feature type="non-terminal residue" evidence="3">
    <location>
        <position position="1"/>
    </location>
</feature>
<evidence type="ECO:0000256" key="1">
    <source>
        <dbReference type="SAM" id="MobiDB-lite"/>
    </source>
</evidence>
<feature type="region of interest" description="Disordered" evidence="1">
    <location>
        <begin position="24"/>
        <end position="137"/>
    </location>
</feature>
<reference evidence="3" key="1">
    <citation type="submission" date="2021-02" db="EMBL/GenBank/DDBJ databases">
        <authorList>
            <person name="Nowell W R."/>
        </authorList>
    </citation>
    <scope>NUCLEOTIDE SEQUENCE</scope>
</reference>